<reference evidence="1 3" key="1">
    <citation type="submission" date="2015-09" db="EMBL/GenBank/DDBJ databases">
        <title>Draft genome sequence of Hydrogenibacillus schlegelii DSM 2000.</title>
        <authorList>
            <person name="Hemp J."/>
        </authorList>
    </citation>
    <scope>NUCLEOTIDE SEQUENCE [LARGE SCALE GENOMIC DNA]</scope>
    <source>
        <strain evidence="1 3">MA 48</strain>
    </source>
</reference>
<evidence type="ECO:0000313" key="4">
    <source>
        <dbReference type="Proteomes" id="UP000244180"/>
    </source>
</evidence>
<name>A0A179IN56_HYDSH</name>
<dbReference type="GO" id="GO:0006355">
    <property type="term" value="P:regulation of DNA-templated transcription"/>
    <property type="evidence" value="ECO:0007669"/>
    <property type="project" value="InterPro"/>
</dbReference>
<dbReference type="Proteomes" id="UP000243024">
    <property type="component" value="Unassembled WGS sequence"/>
</dbReference>
<evidence type="ECO:0000313" key="3">
    <source>
        <dbReference type="Proteomes" id="UP000243024"/>
    </source>
</evidence>
<sequence>MAKNALAEIKTLLDGYVGQRIRLKANGGRKKTVEHVGILEETYPLVFIVKLDETARPVRRVSYSYADILTEAVELTVLDEKGPQKITVSPAP</sequence>
<dbReference type="AlphaFoldDB" id="A0A179IN56"/>
<dbReference type="Proteomes" id="UP000244180">
    <property type="component" value="Unassembled WGS sequence"/>
</dbReference>
<proteinExistence type="predicted"/>
<dbReference type="PANTHER" id="PTHR40026">
    <property type="entry name" value="PROTEIN VEG"/>
    <property type="match status" value="1"/>
</dbReference>
<evidence type="ECO:0000313" key="1">
    <source>
        <dbReference type="EMBL" id="OAR04116.1"/>
    </source>
</evidence>
<dbReference type="PANTHER" id="PTHR40026:SF1">
    <property type="entry name" value="PROTEIN VEG"/>
    <property type="match status" value="1"/>
</dbReference>
<organism evidence="1 3">
    <name type="scientific">Hydrogenibacillus schlegelii</name>
    <name type="common">Bacillus schlegelii</name>
    <dbReference type="NCBI Taxonomy" id="1484"/>
    <lineage>
        <taxon>Bacteria</taxon>
        <taxon>Bacillati</taxon>
        <taxon>Bacillota</taxon>
        <taxon>Bacilli</taxon>
        <taxon>Bacillales</taxon>
        <taxon>Bacillales Family X. Incertae Sedis</taxon>
        <taxon>Hydrogenibacillus</taxon>
    </lineage>
</organism>
<dbReference type="EMBL" id="PEBV01000017">
    <property type="protein sequence ID" value="PTQ53059.1"/>
    <property type="molecule type" value="Genomic_DNA"/>
</dbReference>
<accession>A0A179IN56</accession>
<evidence type="ECO:0000313" key="2">
    <source>
        <dbReference type="EMBL" id="PTQ53059.1"/>
    </source>
</evidence>
<gene>
    <name evidence="2" type="ORF">HSCHL_2136</name>
    <name evidence="1" type="ORF">SA87_06525</name>
</gene>
<reference evidence="2 4" key="2">
    <citation type="submission" date="2017-08" db="EMBL/GenBank/DDBJ databases">
        <title>Burning lignite coal seam in the remote Altai Mountains harbors a hydrogen-driven thermophilic microbial community.</title>
        <authorList>
            <person name="Kadnikov V.V."/>
            <person name="Mardanov A.V."/>
            <person name="Ivasenko D."/>
            <person name="Beletsky A.V."/>
            <person name="Karnachuk O.V."/>
            <person name="Ravin N.V."/>
        </authorList>
    </citation>
    <scope>NUCLEOTIDE SEQUENCE [LARGE SCALE GENOMIC DNA]</scope>
    <source>
        <strain evidence="2">AL33</strain>
    </source>
</reference>
<protein>
    <submittedName>
        <fullName evidence="1">Veg protein</fullName>
    </submittedName>
</protein>
<comment type="caution">
    <text evidence="1">The sequence shown here is derived from an EMBL/GenBank/DDBJ whole genome shotgun (WGS) entry which is preliminary data.</text>
</comment>
<dbReference type="Gene3D" id="2.30.30.100">
    <property type="match status" value="1"/>
</dbReference>
<dbReference type="PIRSF" id="PIRSF037257">
    <property type="entry name" value="DUF1021"/>
    <property type="match status" value="1"/>
</dbReference>
<dbReference type="Pfam" id="PF06257">
    <property type="entry name" value="VEG"/>
    <property type="match status" value="1"/>
</dbReference>
<dbReference type="RefSeq" id="WP_066201274.1">
    <property type="nucleotide sequence ID" value="NZ_CBCSAS010000014.1"/>
</dbReference>
<dbReference type="EMBL" id="JXBB01000023">
    <property type="protein sequence ID" value="OAR04116.1"/>
    <property type="molecule type" value="Genomic_DNA"/>
</dbReference>
<dbReference type="STRING" id="1484.SA87_06525"/>
<dbReference type="OrthoDB" id="5469at2"/>
<dbReference type="InterPro" id="IPR009366">
    <property type="entry name" value="Protein_Veg"/>
</dbReference>
<keyword evidence="3" id="KW-1185">Reference proteome</keyword>